<dbReference type="EMBL" id="JBHMBS010000004">
    <property type="protein sequence ID" value="MFB9675986.1"/>
    <property type="molecule type" value="Genomic_DNA"/>
</dbReference>
<gene>
    <name evidence="1" type="ORF">ACFFRH_10845</name>
</gene>
<comment type="caution">
    <text evidence="1">The sequence shown here is derived from an EMBL/GenBank/DDBJ whole genome shotgun (WGS) entry which is preliminary data.</text>
</comment>
<evidence type="ECO:0000313" key="2">
    <source>
        <dbReference type="Proteomes" id="UP001589610"/>
    </source>
</evidence>
<proteinExistence type="predicted"/>
<sequence length="53" mass="5711">MREQPSPFVFLVQAEMLAGIGMLARGDLAPGMHEVSAADCAAVAAIWLSYFNR</sequence>
<keyword evidence="2" id="KW-1185">Reference proteome</keyword>
<evidence type="ECO:0000313" key="1">
    <source>
        <dbReference type="EMBL" id="MFB9675986.1"/>
    </source>
</evidence>
<dbReference type="Proteomes" id="UP001589610">
    <property type="component" value="Unassembled WGS sequence"/>
</dbReference>
<reference evidence="1 2" key="1">
    <citation type="submission" date="2024-09" db="EMBL/GenBank/DDBJ databases">
        <authorList>
            <person name="Sun Q."/>
            <person name="Mori K."/>
        </authorList>
    </citation>
    <scope>NUCLEOTIDE SEQUENCE [LARGE SCALE GENOMIC DNA]</scope>
    <source>
        <strain evidence="1 2">JCM 3028</strain>
    </source>
</reference>
<dbReference type="RefSeq" id="WP_344748642.1">
    <property type="nucleotide sequence ID" value="NZ_BAAAWW010000164.1"/>
</dbReference>
<organism evidence="1 2">
    <name type="scientific">Streptosporangium vulgare</name>
    <dbReference type="NCBI Taxonomy" id="46190"/>
    <lineage>
        <taxon>Bacteria</taxon>
        <taxon>Bacillati</taxon>
        <taxon>Actinomycetota</taxon>
        <taxon>Actinomycetes</taxon>
        <taxon>Streptosporangiales</taxon>
        <taxon>Streptosporangiaceae</taxon>
        <taxon>Streptosporangium</taxon>
    </lineage>
</organism>
<name>A0ABV5TAM9_9ACTN</name>
<evidence type="ECO:0008006" key="3">
    <source>
        <dbReference type="Google" id="ProtNLM"/>
    </source>
</evidence>
<accession>A0ABV5TAM9</accession>
<protein>
    <recommendedName>
        <fullName evidence="3">Transcriptional regulator TetR C-terminal Proteobacteria type domain-containing protein</fullName>
    </recommendedName>
</protein>